<evidence type="ECO:0000256" key="1">
    <source>
        <dbReference type="SAM" id="MobiDB-lite"/>
    </source>
</evidence>
<accession>A0A811RKX3</accession>
<dbReference type="EMBL" id="CAJGYO010000016">
    <property type="protein sequence ID" value="CAD6271095.1"/>
    <property type="molecule type" value="Genomic_DNA"/>
</dbReference>
<sequence>MADAQPGKLQRAAAGTGRQPLADAPPPPAGEPMLFAIREDDALLNEKMKRKNKMAYKVCGSIPLSRTLTCVVSWLAYQQRFWTTETTGKMDQSLAIQCFLSTTEHQLIG</sequence>
<organism evidence="2 3">
    <name type="scientific">Miscanthus lutarioriparius</name>
    <dbReference type="NCBI Taxonomy" id="422564"/>
    <lineage>
        <taxon>Eukaryota</taxon>
        <taxon>Viridiplantae</taxon>
        <taxon>Streptophyta</taxon>
        <taxon>Embryophyta</taxon>
        <taxon>Tracheophyta</taxon>
        <taxon>Spermatophyta</taxon>
        <taxon>Magnoliopsida</taxon>
        <taxon>Liliopsida</taxon>
        <taxon>Poales</taxon>
        <taxon>Poaceae</taxon>
        <taxon>PACMAD clade</taxon>
        <taxon>Panicoideae</taxon>
        <taxon>Andropogonodae</taxon>
        <taxon>Andropogoneae</taxon>
        <taxon>Saccharinae</taxon>
        <taxon>Miscanthus</taxon>
    </lineage>
</organism>
<name>A0A811RKX3_9POAL</name>
<comment type="caution">
    <text evidence="2">The sequence shown here is derived from an EMBL/GenBank/DDBJ whole genome shotgun (WGS) entry which is preliminary data.</text>
</comment>
<protein>
    <submittedName>
        <fullName evidence="2">Uncharacterized protein</fullName>
    </submittedName>
</protein>
<dbReference type="OrthoDB" id="786315at2759"/>
<dbReference type="Proteomes" id="UP000604825">
    <property type="component" value="Unassembled WGS sequence"/>
</dbReference>
<gene>
    <name evidence="2" type="ORF">NCGR_LOCUS54382</name>
</gene>
<reference evidence="2" key="1">
    <citation type="submission" date="2020-10" db="EMBL/GenBank/DDBJ databases">
        <authorList>
            <person name="Han B."/>
            <person name="Lu T."/>
            <person name="Zhao Q."/>
            <person name="Huang X."/>
            <person name="Zhao Y."/>
        </authorList>
    </citation>
    <scope>NUCLEOTIDE SEQUENCE</scope>
</reference>
<keyword evidence="3" id="KW-1185">Reference proteome</keyword>
<feature type="region of interest" description="Disordered" evidence="1">
    <location>
        <begin position="1"/>
        <end position="32"/>
    </location>
</feature>
<proteinExistence type="predicted"/>
<evidence type="ECO:0000313" key="2">
    <source>
        <dbReference type="EMBL" id="CAD6271095.1"/>
    </source>
</evidence>
<evidence type="ECO:0000313" key="3">
    <source>
        <dbReference type="Proteomes" id="UP000604825"/>
    </source>
</evidence>
<dbReference type="AlphaFoldDB" id="A0A811RKX3"/>